<evidence type="ECO:0000313" key="1">
    <source>
        <dbReference type="EMBL" id="QKJ31689.1"/>
    </source>
</evidence>
<dbReference type="KEGG" id="mmab:HQ865_18600"/>
<organism evidence="1 2">
    <name type="scientific">Mucilaginibacter mali</name>
    <dbReference type="NCBI Taxonomy" id="2740462"/>
    <lineage>
        <taxon>Bacteria</taxon>
        <taxon>Pseudomonadati</taxon>
        <taxon>Bacteroidota</taxon>
        <taxon>Sphingobacteriia</taxon>
        <taxon>Sphingobacteriales</taxon>
        <taxon>Sphingobacteriaceae</taxon>
        <taxon>Mucilaginibacter</taxon>
    </lineage>
</organism>
<gene>
    <name evidence="1" type="ORF">HQ865_18600</name>
</gene>
<evidence type="ECO:0000313" key="2">
    <source>
        <dbReference type="Proteomes" id="UP000505355"/>
    </source>
</evidence>
<dbReference type="RefSeq" id="WP_173416348.1">
    <property type="nucleotide sequence ID" value="NZ_CP054139.1"/>
</dbReference>
<keyword evidence="2" id="KW-1185">Reference proteome</keyword>
<protein>
    <submittedName>
        <fullName evidence="1">Uncharacterized protein</fullName>
    </submittedName>
</protein>
<reference evidence="1 2" key="1">
    <citation type="submission" date="2020-05" db="EMBL/GenBank/DDBJ databases">
        <title>Mucilaginibacter mali sp. nov.</title>
        <authorList>
            <person name="Kim H.S."/>
            <person name="Lee K.C."/>
            <person name="Suh M.K."/>
            <person name="Kim J.-S."/>
            <person name="Han K.-I."/>
            <person name="Eom M.K."/>
            <person name="Shin Y.K."/>
            <person name="Lee J.-S."/>
        </authorList>
    </citation>
    <scope>NUCLEOTIDE SEQUENCE [LARGE SCALE GENOMIC DNA]</scope>
    <source>
        <strain evidence="1 2">G2-14</strain>
    </source>
</reference>
<dbReference type="AlphaFoldDB" id="A0A7D4QVI0"/>
<accession>A0A7D4QVI0</accession>
<proteinExistence type="predicted"/>
<dbReference type="EMBL" id="CP054139">
    <property type="protein sequence ID" value="QKJ31689.1"/>
    <property type="molecule type" value="Genomic_DNA"/>
</dbReference>
<sequence length="115" mass="13262">MDAIELLSNVLEVFKANRNATDTLKYLLENNILHPSFEQRYVLNNDAWQFTITGKNEINTGLVEFYLEASDRCPYRAEVLFEDKWYLRSFMFLCPGCFGEDRTCGVCDGSGWGVL</sequence>
<name>A0A7D4QVI0_9SPHI</name>
<dbReference type="Proteomes" id="UP000505355">
    <property type="component" value="Chromosome"/>
</dbReference>